<dbReference type="PROSITE" id="PS00018">
    <property type="entry name" value="EF_HAND_1"/>
    <property type="match status" value="1"/>
</dbReference>
<dbReference type="PANTHER" id="PTHR22298">
    <property type="entry name" value="ENDO-1,4-BETA-GLUCANASE"/>
    <property type="match status" value="1"/>
</dbReference>
<evidence type="ECO:0000259" key="6">
    <source>
        <dbReference type="PROSITE" id="PS51766"/>
    </source>
</evidence>
<proteinExistence type="predicted"/>
<dbReference type="SUPFAM" id="SSF48208">
    <property type="entry name" value="Six-hairpin glycosidases"/>
    <property type="match status" value="1"/>
</dbReference>
<dbReference type="OrthoDB" id="9758662at2"/>
<organism evidence="7 8">
    <name type="scientific">Acetivibrio clariflavus (strain DSM 19732 / NBRC 101661 / EBR45)</name>
    <name type="common">Clostridium clariflavum</name>
    <dbReference type="NCBI Taxonomy" id="720554"/>
    <lineage>
        <taxon>Bacteria</taxon>
        <taxon>Bacillati</taxon>
        <taxon>Bacillota</taxon>
        <taxon>Clostridia</taxon>
        <taxon>Eubacteriales</taxon>
        <taxon>Oscillospiraceae</taxon>
        <taxon>Acetivibrio</taxon>
    </lineage>
</organism>
<dbReference type="InterPro" id="IPR002105">
    <property type="entry name" value="Dockerin_1_rpt"/>
</dbReference>
<feature type="domain" description="CBM3" evidence="5">
    <location>
        <begin position="720"/>
        <end position="873"/>
    </location>
</feature>
<dbReference type="EMBL" id="CP003065">
    <property type="protein sequence ID" value="AEV68472.1"/>
    <property type="molecule type" value="Genomic_DNA"/>
</dbReference>
<dbReference type="HOGENOM" id="CLU_008926_0_2_9"/>
<dbReference type="SMART" id="SM01067">
    <property type="entry name" value="CBM_3"/>
    <property type="match status" value="2"/>
</dbReference>
<dbReference type="InterPro" id="IPR016134">
    <property type="entry name" value="Dockerin_dom"/>
</dbReference>
<sequence precursor="true">MTKKAFYKRGLSIFLSIAVAIGLTSSIPMTVNAEPEYNFAKALQLSLYFYDANKCGPGITGGRLEWRGDCHVEDKEIPLIPMTESFRGTNLSQSFINKYKSILDPDGDGKLDLSGGMHDAGDHVKFGLPQTYAASTVGWSYYEFRDAFIKIGEQEHVEDILRWFNDYLLRCTFRDKDGKVVAFCYQVGEGDIDHDYWNPPELQNSVMLEGFERPAYFATAETPASDQCAGAAASLAINYLNFKDTDPEYASKCLDTAIALYEFAREYRGLGYSGGFYTSSYDYDELSWAAVWLKIATGEDKYIDHIVSTDESGKYTGYMQRIIVDTGNQWQNIWVHCWDTVWGGVFAKLAPITNTERDWYIFRWNLEYWSGIPHEDPKDTNFLAKTPAGFSMLNSYGSARYNTAAQLCALVYRKETGRTDFADWAKSQMEYIMGNNPMKRAYIVGYAPDGASHPHHRASHGSKTLSMDDPVDHVHTLWGALVGGPDADDFHKDVTSDYIYNEVAVDYNAAFVGACAGLYTYYGEGHEPIPNFPPKEERPLEFFVEAKVSTSQENKERSQITIRIHNESAYPPHYETGLKARYFFNISELINAGQSIDDVQMEVYYDENEKCYDGKAKYLGPIKYDDSGTYYVEFDWSGRQIYASRELQFALVAAQDSNYKGNWDPTNDYSRIGLKDEYVITERIPLYINDQLVFGEEPEKIEATPTPTGDPGNTSTPVPDTVDLKVLYKCLTSSDSASDIRAILKIQNDGKKPVNLSDIKVQYWFTADSIAEPAFSCDFAHISSSNVEGRFIKLDKKGEGFDRYLEISFTEEAGAIGAGANTGEIVIRIAGDGTGPYIQSNDYSYNPLAKDFTENNKITLTYKSKLVYGEAPVDFVSPTPTPTPNVLYGDINGDKDINSIDLAILKQYLLGMIKKFDVPDEVADLNGDGEINSIDYAYFKMYILGMIKEFPVNAR</sequence>
<dbReference type="PROSITE" id="PS51766">
    <property type="entry name" value="DOCKERIN"/>
    <property type="match status" value="1"/>
</dbReference>
<feature type="domain" description="CBM3" evidence="5">
    <location>
        <begin position="539"/>
        <end position="699"/>
    </location>
</feature>
<reference evidence="8" key="1">
    <citation type="submission" date="2011-12" db="EMBL/GenBank/DDBJ databases">
        <title>Complete sequence of Clostridium clariflavum DSM 19732.</title>
        <authorList>
            <consortium name="US DOE Joint Genome Institute"/>
            <person name="Lucas S."/>
            <person name="Han J."/>
            <person name="Lapidus A."/>
            <person name="Cheng J.-F."/>
            <person name="Goodwin L."/>
            <person name="Pitluck S."/>
            <person name="Peters L."/>
            <person name="Teshima H."/>
            <person name="Detter J.C."/>
            <person name="Han C."/>
            <person name="Tapia R."/>
            <person name="Land M."/>
            <person name="Hauser L."/>
            <person name="Kyrpides N."/>
            <person name="Ivanova N."/>
            <person name="Pagani I."/>
            <person name="Kitzmiller T."/>
            <person name="Lynd L."/>
            <person name="Izquierdo J."/>
            <person name="Woyke T."/>
        </authorList>
    </citation>
    <scope>NUCLEOTIDE SEQUENCE [LARGE SCALE GENOMIC DNA]</scope>
    <source>
        <strain evidence="8">DSM 19732 / NBRC 101661 / EBR45</strain>
    </source>
</reference>
<dbReference type="SUPFAM" id="SSF49384">
    <property type="entry name" value="Carbohydrate-binding domain"/>
    <property type="match status" value="2"/>
</dbReference>
<dbReference type="GO" id="GO:0004553">
    <property type="term" value="F:hydrolase activity, hydrolyzing O-glycosyl compounds"/>
    <property type="evidence" value="ECO:0007669"/>
    <property type="project" value="InterPro"/>
</dbReference>
<dbReference type="Gene3D" id="2.60.40.710">
    <property type="entry name" value="Endoglucanase-like"/>
    <property type="match status" value="2"/>
</dbReference>
<name>G8LUU2_ACECE</name>
<protein>
    <submittedName>
        <fullName evidence="7">Cellulose binding domain-containing protein,dockerin-like protein</fullName>
    </submittedName>
</protein>
<dbReference type="InterPro" id="IPR008965">
    <property type="entry name" value="CBM2/CBM3_carb-bd_dom_sf"/>
</dbReference>
<dbReference type="Pfam" id="PF00942">
    <property type="entry name" value="CBM_3"/>
    <property type="match status" value="2"/>
</dbReference>
<gene>
    <name evidence="7" type="ordered locus">Clocl_1864</name>
</gene>
<keyword evidence="3" id="KW-0326">Glycosidase</keyword>
<evidence type="ECO:0000256" key="1">
    <source>
        <dbReference type="ARBA" id="ARBA00022801"/>
    </source>
</evidence>
<reference evidence="7 8" key="2">
    <citation type="journal article" date="2012" name="Stand. Genomic Sci.">
        <title>Complete Genome Sequence of Clostridium clariflavum DSM 19732.</title>
        <authorList>
            <person name="Izquierdo J.A."/>
            <person name="Goodwin L."/>
            <person name="Davenport K.W."/>
            <person name="Teshima H."/>
            <person name="Bruce D."/>
            <person name="Detter C."/>
            <person name="Tapia R."/>
            <person name="Han S."/>
            <person name="Land M."/>
            <person name="Hauser L."/>
            <person name="Jeffries C.D."/>
            <person name="Han J."/>
            <person name="Pitluck S."/>
            <person name="Nolan M."/>
            <person name="Chen A."/>
            <person name="Huntemann M."/>
            <person name="Mavromatis K."/>
            <person name="Mikhailova N."/>
            <person name="Liolios K."/>
            <person name="Woyke T."/>
            <person name="Lynd L.R."/>
        </authorList>
    </citation>
    <scope>NUCLEOTIDE SEQUENCE [LARGE SCALE GENOMIC DNA]</scope>
    <source>
        <strain evidence="8">DSM 19732 / NBRC 101661 / EBR45</strain>
    </source>
</reference>
<dbReference type="AlphaFoldDB" id="G8LUU2"/>
<dbReference type="InterPro" id="IPR001956">
    <property type="entry name" value="CBM3"/>
</dbReference>
<dbReference type="GO" id="GO:0030248">
    <property type="term" value="F:cellulose binding"/>
    <property type="evidence" value="ECO:0007669"/>
    <property type="project" value="InterPro"/>
</dbReference>
<dbReference type="InterPro" id="IPR036966">
    <property type="entry name" value="CBM3_sf"/>
</dbReference>
<keyword evidence="8" id="KW-1185">Reference proteome</keyword>
<dbReference type="eggNOG" id="COG4733">
    <property type="taxonomic scope" value="Bacteria"/>
</dbReference>
<evidence type="ECO:0000256" key="2">
    <source>
        <dbReference type="ARBA" id="ARBA00023277"/>
    </source>
</evidence>
<dbReference type="PROSITE" id="PS51172">
    <property type="entry name" value="CBM3"/>
    <property type="match status" value="2"/>
</dbReference>
<evidence type="ECO:0000256" key="3">
    <source>
        <dbReference type="ARBA" id="ARBA00023295"/>
    </source>
</evidence>
<dbReference type="InterPro" id="IPR012341">
    <property type="entry name" value="6hp_glycosidase-like_sf"/>
</dbReference>
<keyword evidence="2" id="KW-0119">Carbohydrate metabolism</keyword>
<dbReference type="RefSeq" id="WP_014255057.1">
    <property type="nucleotide sequence ID" value="NC_016627.1"/>
</dbReference>
<dbReference type="SUPFAM" id="SSF63446">
    <property type="entry name" value="Type I dockerin domain"/>
    <property type="match status" value="1"/>
</dbReference>
<keyword evidence="4" id="KW-0624">Polysaccharide degradation</keyword>
<keyword evidence="1" id="KW-0378">Hydrolase</keyword>
<dbReference type="InterPro" id="IPR018247">
    <property type="entry name" value="EF_Hand_1_Ca_BS"/>
</dbReference>
<dbReference type="STRING" id="720554.Clocl_1864"/>
<dbReference type="KEGG" id="ccl:Clocl_1864"/>
<dbReference type="CDD" id="cd14256">
    <property type="entry name" value="Dockerin_I"/>
    <property type="match status" value="1"/>
</dbReference>
<evidence type="ECO:0000259" key="5">
    <source>
        <dbReference type="PROSITE" id="PS51172"/>
    </source>
</evidence>
<evidence type="ECO:0000256" key="4">
    <source>
        <dbReference type="ARBA" id="ARBA00023326"/>
    </source>
</evidence>
<evidence type="ECO:0000313" key="7">
    <source>
        <dbReference type="EMBL" id="AEV68472.1"/>
    </source>
</evidence>
<dbReference type="Gene3D" id="1.50.10.10">
    <property type="match status" value="1"/>
</dbReference>
<dbReference type="eggNOG" id="COG4447">
    <property type="taxonomic scope" value="Bacteria"/>
</dbReference>
<dbReference type="eggNOG" id="COG2730">
    <property type="taxonomic scope" value="Bacteria"/>
</dbReference>
<accession>G8LUU2</accession>
<dbReference type="GO" id="GO:0000272">
    <property type="term" value="P:polysaccharide catabolic process"/>
    <property type="evidence" value="ECO:0007669"/>
    <property type="project" value="UniProtKB-KW"/>
</dbReference>
<dbReference type="InterPro" id="IPR036439">
    <property type="entry name" value="Dockerin_dom_sf"/>
</dbReference>
<dbReference type="Gene3D" id="1.10.1330.10">
    <property type="entry name" value="Dockerin domain"/>
    <property type="match status" value="1"/>
</dbReference>
<dbReference type="InterPro" id="IPR008928">
    <property type="entry name" value="6-hairpin_glycosidase_sf"/>
</dbReference>
<dbReference type="Pfam" id="PF00759">
    <property type="entry name" value="Glyco_hydro_9"/>
    <property type="match status" value="1"/>
</dbReference>
<feature type="domain" description="Dockerin" evidence="6">
    <location>
        <begin position="884"/>
        <end position="952"/>
    </location>
</feature>
<dbReference type="InterPro" id="IPR001701">
    <property type="entry name" value="Glyco_hydro_9"/>
</dbReference>
<evidence type="ECO:0000313" key="8">
    <source>
        <dbReference type="Proteomes" id="UP000005435"/>
    </source>
</evidence>
<dbReference type="Proteomes" id="UP000005435">
    <property type="component" value="Chromosome"/>
</dbReference>
<dbReference type="Pfam" id="PF00404">
    <property type="entry name" value="Dockerin_1"/>
    <property type="match status" value="1"/>
</dbReference>